<keyword evidence="5" id="KW-0460">Magnesium</keyword>
<dbReference type="InterPro" id="IPR013103">
    <property type="entry name" value="RVT_2"/>
</dbReference>
<feature type="compositionally biased region" description="Basic and acidic residues" evidence="12">
    <location>
        <begin position="1324"/>
        <end position="1339"/>
    </location>
</feature>
<proteinExistence type="predicted"/>
<feature type="compositionally biased region" description="Basic and acidic residues" evidence="12">
    <location>
        <begin position="1295"/>
        <end position="1305"/>
    </location>
</feature>
<dbReference type="SUPFAM" id="SSF53098">
    <property type="entry name" value="Ribonuclease H-like"/>
    <property type="match status" value="1"/>
</dbReference>
<keyword evidence="8" id="KW-0548">Nucleotidyltransferase</keyword>
<keyword evidence="10" id="KW-0511">Multifunctional enzyme</keyword>
<keyword evidence="8" id="KW-0808">Transferase</keyword>
<dbReference type="GO" id="GO:0006310">
    <property type="term" value="P:DNA recombination"/>
    <property type="evidence" value="ECO:0007669"/>
    <property type="project" value="UniProtKB-KW"/>
</dbReference>
<comment type="caution">
    <text evidence="14">The sequence shown here is derived from an EMBL/GenBank/DDBJ whole genome shotgun (WGS) entry which is preliminary data.</text>
</comment>
<evidence type="ECO:0000256" key="12">
    <source>
        <dbReference type="SAM" id="MobiDB-lite"/>
    </source>
</evidence>
<feature type="compositionally biased region" description="Acidic residues" evidence="12">
    <location>
        <begin position="901"/>
        <end position="956"/>
    </location>
</feature>
<dbReference type="GO" id="GO:0003964">
    <property type="term" value="F:RNA-directed DNA polymerase activity"/>
    <property type="evidence" value="ECO:0007669"/>
    <property type="project" value="UniProtKB-KW"/>
</dbReference>
<keyword evidence="4" id="KW-0378">Hydrolase</keyword>
<dbReference type="PANTHER" id="PTHR42648">
    <property type="entry name" value="TRANSPOSASE, PUTATIVE-RELATED"/>
    <property type="match status" value="1"/>
</dbReference>
<feature type="compositionally biased region" description="Polar residues" evidence="12">
    <location>
        <begin position="129"/>
        <end position="146"/>
    </location>
</feature>
<keyword evidence="8" id="KW-0239">DNA-directed DNA polymerase</keyword>
<dbReference type="InterPro" id="IPR012337">
    <property type="entry name" value="RNaseH-like_sf"/>
</dbReference>
<keyword evidence="11" id="KW-0175">Coiled coil</keyword>
<feature type="region of interest" description="Disordered" evidence="12">
    <location>
        <begin position="832"/>
        <end position="997"/>
    </location>
</feature>
<feature type="region of interest" description="Disordered" evidence="12">
    <location>
        <begin position="129"/>
        <end position="158"/>
    </location>
</feature>
<keyword evidence="7" id="KW-0695">RNA-directed DNA polymerase</keyword>
<protein>
    <submittedName>
        <fullName evidence="14">Retrovirus-related Pol polyprotein from transposon TNT 1-94</fullName>
    </submittedName>
</protein>
<evidence type="ECO:0000256" key="5">
    <source>
        <dbReference type="ARBA" id="ARBA00022842"/>
    </source>
</evidence>
<feature type="domain" description="Reverse transcriptase Ty1/copia-type" evidence="13">
    <location>
        <begin position="691"/>
        <end position="775"/>
    </location>
</feature>
<dbReference type="EMBL" id="BKCJ010003067">
    <property type="protein sequence ID" value="GEU52777.1"/>
    <property type="molecule type" value="Genomic_DNA"/>
</dbReference>
<feature type="compositionally biased region" description="Basic and acidic residues" evidence="12">
    <location>
        <begin position="147"/>
        <end position="156"/>
    </location>
</feature>
<evidence type="ECO:0000256" key="6">
    <source>
        <dbReference type="ARBA" id="ARBA00022908"/>
    </source>
</evidence>
<keyword evidence="9" id="KW-0233">DNA recombination</keyword>
<dbReference type="Gene3D" id="3.30.420.10">
    <property type="entry name" value="Ribonuclease H-like superfamily/Ribonuclease H"/>
    <property type="match status" value="1"/>
</dbReference>
<evidence type="ECO:0000256" key="2">
    <source>
        <dbReference type="ARBA" id="ARBA00022723"/>
    </source>
</evidence>
<accession>A0A6L2KW13</accession>
<dbReference type="GO" id="GO:0046872">
    <property type="term" value="F:metal ion binding"/>
    <property type="evidence" value="ECO:0007669"/>
    <property type="project" value="UniProtKB-KW"/>
</dbReference>
<name>A0A6L2KW13_TANCI</name>
<dbReference type="GO" id="GO:0003676">
    <property type="term" value="F:nucleic acid binding"/>
    <property type="evidence" value="ECO:0007669"/>
    <property type="project" value="InterPro"/>
</dbReference>
<evidence type="ECO:0000313" key="14">
    <source>
        <dbReference type="EMBL" id="GEU52777.1"/>
    </source>
</evidence>
<evidence type="ECO:0000256" key="10">
    <source>
        <dbReference type="ARBA" id="ARBA00023268"/>
    </source>
</evidence>
<reference evidence="14" key="1">
    <citation type="journal article" date="2019" name="Sci. Rep.">
        <title>Draft genome of Tanacetum cinerariifolium, the natural source of mosquito coil.</title>
        <authorList>
            <person name="Yamashiro T."/>
            <person name="Shiraishi A."/>
            <person name="Satake H."/>
            <person name="Nakayama K."/>
        </authorList>
    </citation>
    <scope>NUCLEOTIDE SEQUENCE</scope>
</reference>
<keyword evidence="1" id="KW-0540">Nuclease</keyword>
<keyword evidence="2" id="KW-0479">Metal-binding</keyword>
<feature type="compositionally biased region" description="Basic and acidic residues" evidence="12">
    <location>
        <begin position="880"/>
        <end position="893"/>
    </location>
</feature>
<feature type="region of interest" description="Disordered" evidence="12">
    <location>
        <begin position="1272"/>
        <end position="1351"/>
    </location>
</feature>
<evidence type="ECO:0000256" key="9">
    <source>
        <dbReference type="ARBA" id="ARBA00023172"/>
    </source>
</evidence>
<dbReference type="GO" id="GO:0015074">
    <property type="term" value="P:DNA integration"/>
    <property type="evidence" value="ECO:0007669"/>
    <property type="project" value="UniProtKB-KW"/>
</dbReference>
<evidence type="ECO:0000256" key="11">
    <source>
        <dbReference type="SAM" id="Coils"/>
    </source>
</evidence>
<dbReference type="PANTHER" id="PTHR42648:SF11">
    <property type="entry name" value="TRANSPOSON TY4-P GAG-POL POLYPROTEIN"/>
    <property type="match status" value="1"/>
</dbReference>
<evidence type="ECO:0000256" key="7">
    <source>
        <dbReference type="ARBA" id="ARBA00022918"/>
    </source>
</evidence>
<evidence type="ECO:0000256" key="3">
    <source>
        <dbReference type="ARBA" id="ARBA00022759"/>
    </source>
</evidence>
<evidence type="ECO:0000256" key="1">
    <source>
        <dbReference type="ARBA" id="ARBA00022722"/>
    </source>
</evidence>
<dbReference type="Pfam" id="PF07727">
    <property type="entry name" value="RVT_2"/>
    <property type="match status" value="1"/>
</dbReference>
<feature type="coiled-coil region" evidence="11">
    <location>
        <begin position="232"/>
        <end position="276"/>
    </location>
</feature>
<evidence type="ECO:0000256" key="8">
    <source>
        <dbReference type="ARBA" id="ARBA00022932"/>
    </source>
</evidence>
<dbReference type="InterPro" id="IPR036397">
    <property type="entry name" value="RNaseH_sf"/>
</dbReference>
<dbReference type="GO" id="GO:0003887">
    <property type="term" value="F:DNA-directed DNA polymerase activity"/>
    <property type="evidence" value="ECO:0007669"/>
    <property type="project" value="UniProtKB-KW"/>
</dbReference>
<keyword evidence="3" id="KW-0255">Endonuclease</keyword>
<dbReference type="GO" id="GO:0004519">
    <property type="term" value="F:endonuclease activity"/>
    <property type="evidence" value="ECO:0007669"/>
    <property type="project" value="UniProtKB-KW"/>
</dbReference>
<sequence length="1620" mass="185336">MDVDMKRETLIHNGLVGFKVSTALGHDCLCCSKVLRLDLTHLSLNNLRSYSISTGRVKSISEASIRRHLKLEDSEDEDNLEDPSKQGNKIAQIDEDEGITLVQMGARNQGRNEHKVEFDFDFTTTEDISTANVPATTAGTEISTASPEDKTTKTSDESDDITLAKTLIEIRRSATKPQKVKGVAFRDVKETPRLIRSTITLQPFLSIDLKDKGKGVLVEEEHVKVKRRDQGLAQIESDAELAQRLYEEDRAKKERQKQEEATIAVLTKEFDEIQARMDADHELAARLTYEEQEQFTIEEREKLLAEFFKRRKKQLAAERSEAIRNKPPIRTQVRNRMIAYLKHMESSKKRQKEVSYEESFKKQKLEEDSDAKNEELIATLDIVSRDDIAINVESLATKYLMVNWKTYILIENMMYYQIIRADGSSKNYKIFSEMLDDFDKQDVIDLHRLVQKRYDTIENTYPLTQEMLSRMLNRRLEVDHESEMAFELLRITTTNKVSLREPIPLEVITQESVVTKVYTRKPKVPKTNGSNSKSKIAKSVIYNKTKPGTSRASNTSVAPLFSSVKLSINEKKYILVIVDDYSWFTWVKFLASKNEALDFIIKFLKMIQVRLNTPVRNIRTNNGTEFVNQNLRSYYESVVTVSPVLVVDTPRTVSLADSTVSMSTDQDALSISISSQEQEHSPIISQDKVMLIKLKWIYKVKTNEFGGVLKNKARLVAQGFRQEEGINFEELFTPVARIEAISIFIANAANKNIMIFQMDVKTAFLNDELKEDVYGQEFGEPQTKEEALSFIRELGHSGEIKYITDVIVDHLHQPWRTFASIINKCLCGKVSGAEPPKSRKSQKKLDSTISSEESPSKKKSAKAKKVVASEPKPTKKKAPVKADRGKGVPDEKHRKTSGIDEGTDDDDEDDTKDDEDNDDSYANNDDDGNDVNNGDDDANDDNQEDDDMNDDDEETDSDRTESNRIKILVLNQSSAKYYEEEKEEEKVDDEEKMDKEDDEITKELYKDVNVNLGNEDANMINVDQGGTGQQNVYQESRFEQMEEDAYVTLTPVVDTQKTNELVQSSSVSSRFTSKLLNIENPSLADNEIASLMDTIIRHEEPGGQTSSLYTVSIMAVPAITSVFTTIIHPPPPFFNLLSQQETLTLTLITFEATTSFPSLLDFLSVFKFNDRNLSQAVLDFATPVIEKNVTESLEAVVLARYSSQPNFTYEAAASLSEFKLIKILIDKMEKNKSYDKPDYKKELYDALVKFYQTDKYLFNTYGEVFTLKRSRDDRDKDQDLSNGSNQGTKRRKSRKEAEEPSHTVDDSGVQQYQEFDMGNNDEQPADKDVSKADWFKKPEQPLTPNPDWKKRQHVDFRPPQTWISQVACAKEPTASFDEILNTLINFSVFVLNWLNIKDLTQAILVVPAFELLKGTCKSLTELEYHLEECSKATTERLDWHKPKGKPYLFDLSKPLPLIRDHRGHQVISHDFFINNDLKYLKGGRSSIRCQKLPKKLNLTKPDTFRSNLKNKTAYTAYSDPKGVIYKDQNNRARLMCSDELLKFSDGTLNDVQTALYDIAKGIGMEYLPKRKWSGLDKRRARVMIHDIEKQLFQMRLIRNLEKLIGGRKYKNDLRLLERTI</sequence>
<gene>
    <name evidence="14" type="ORF">Tci_024755</name>
</gene>
<evidence type="ECO:0000259" key="13">
    <source>
        <dbReference type="Pfam" id="PF07727"/>
    </source>
</evidence>
<feature type="compositionally biased region" description="Acidic residues" evidence="12">
    <location>
        <begin position="980"/>
        <end position="997"/>
    </location>
</feature>
<organism evidence="14">
    <name type="scientific">Tanacetum cinerariifolium</name>
    <name type="common">Dalmatian daisy</name>
    <name type="synonym">Chrysanthemum cinerariifolium</name>
    <dbReference type="NCBI Taxonomy" id="118510"/>
    <lineage>
        <taxon>Eukaryota</taxon>
        <taxon>Viridiplantae</taxon>
        <taxon>Streptophyta</taxon>
        <taxon>Embryophyta</taxon>
        <taxon>Tracheophyta</taxon>
        <taxon>Spermatophyta</taxon>
        <taxon>Magnoliopsida</taxon>
        <taxon>eudicotyledons</taxon>
        <taxon>Gunneridae</taxon>
        <taxon>Pentapetalae</taxon>
        <taxon>asterids</taxon>
        <taxon>campanulids</taxon>
        <taxon>Asterales</taxon>
        <taxon>Asteraceae</taxon>
        <taxon>Asteroideae</taxon>
        <taxon>Anthemideae</taxon>
        <taxon>Anthemidinae</taxon>
        <taxon>Tanacetum</taxon>
    </lineage>
</organism>
<dbReference type="GO" id="GO:0016787">
    <property type="term" value="F:hydrolase activity"/>
    <property type="evidence" value="ECO:0007669"/>
    <property type="project" value="UniProtKB-KW"/>
</dbReference>
<evidence type="ECO:0000256" key="4">
    <source>
        <dbReference type="ARBA" id="ARBA00022801"/>
    </source>
</evidence>
<keyword evidence="6" id="KW-0229">DNA integration</keyword>
<dbReference type="InterPro" id="IPR039537">
    <property type="entry name" value="Retrotran_Ty1/copia-like"/>
</dbReference>